<dbReference type="AlphaFoldDB" id="A0AAD5N6Y4"/>
<reference evidence="6" key="1">
    <citation type="submission" date="2021-06" db="EMBL/GenBank/DDBJ databases">
        <title>Parelaphostrongylus tenuis whole genome reference sequence.</title>
        <authorList>
            <person name="Garwood T.J."/>
            <person name="Larsen P.A."/>
            <person name="Fountain-Jones N.M."/>
            <person name="Garbe J.R."/>
            <person name="Macchietto M.G."/>
            <person name="Kania S.A."/>
            <person name="Gerhold R.W."/>
            <person name="Richards J.E."/>
            <person name="Wolf T.M."/>
        </authorList>
    </citation>
    <scope>NUCLEOTIDE SEQUENCE</scope>
    <source>
        <strain evidence="6">MNPRO001-30</strain>
        <tissue evidence="6">Meninges</tissue>
    </source>
</reference>
<organism evidence="6 7">
    <name type="scientific">Parelaphostrongylus tenuis</name>
    <name type="common">Meningeal worm</name>
    <dbReference type="NCBI Taxonomy" id="148309"/>
    <lineage>
        <taxon>Eukaryota</taxon>
        <taxon>Metazoa</taxon>
        <taxon>Ecdysozoa</taxon>
        <taxon>Nematoda</taxon>
        <taxon>Chromadorea</taxon>
        <taxon>Rhabditida</taxon>
        <taxon>Rhabditina</taxon>
        <taxon>Rhabditomorpha</taxon>
        <taxon>Strongyloidea</taxon>
        <taxon>Metastrongylidae</taxon>
        <taxon>Parelaphostrongylus</taxon>
    </lineage>
</organism>
<dbReference type="GO" id="GO:0008270">
    <property type="term" value="F:zinc ion binding"/>
    <property type="evidence" value="ECO:0007669"/>
    <property type="project" value="UniProtKB-KW"/>
</dbReference>
<keyword evidence="7" id="KW-1185">Reference proteome</keyword>
<dbReference type="SMART" id="SM00401">
    <property type="entry name" value="ZnF_GATA"/>
    <property type="match status" value="1"/>
</dbReference>
<evidence type="ECO:0000259" key="5">
    <source>
        <dbReference type="PROSITE" id="PS50114"/>
    </source>
</evidence>
<dbReference type="Gene3D" id="3.30.50.10">
    <property type="entry name" value="Erythroid Transcription Factor GATA-1, subunit A"/>
    <property type="match status" value="1"/>
</dbReference>
<keyword evidence="2" id="KW-0804">Transcription</keyword>
<accession>A0AAD5N6Y4</accession>
<keyword evidence="4" id="KW-0862">Zinc</keyword>
<dbReference type="GO" id="GO:0043565">
    <property type="term" value="F:sequence-specific DNA binding"/>
    <property type="evidence" value="ECO:0007669"/>
    <property type="project" value="InterPro"/>
</dbReference>
<name>A0AAD5N6Y4_PARTN</name>
<keyword evidence="4" id="KW-0479">Metal-binding</keyword>
<keyword evidence="3" id="KW-0539">Nucleus</keyword>
<evidence type="ECO:0000256" key="1">
    <source>
        <dbReference type="ARBA" id="ARBA00023015"/>
    </source>
</evidence>
<dbReference type="InterPro" id="IPR013088">
    <property type="entry name" value="Znf_NHR/GATA"/>
</dbReference>
<proteinExistence type="predicted"/>
<gene>
    <name evidence="6" type="ORF">KIN20_020660</name>
</gene>
<evidence type="ECO:0000256" key="4">
    <source>
        <dbReference type="PROSITE-ProRule" id="PRU00094"/>
    </source>
</evidence>
<dbReference type="SUPFAM" id="SSF57716">
    <property type="entry name" value="Glucocorticoid receptor-like (DNA-binding domain)"/>
    <property type="match status" value="1"/>
</dbReference>
<evidence type="ECO:0000256" key="2">
    <source>
        <dbReference type="ARBA" id="ARBA00023163"/>
    </source>
</evidence>
<evidence type="ECO:0000256" key="3">
    <source>
        <dbReference type="ARBA" id="ARBA00023242"/>
    </source>
</evidence>
<dbReference type="GO" id="GO:0006355">
    <property type="term" value="P:regulation of DNA-templated transcription"/>
    <property type="evidence" value="ECO:0007669"/>
    <property type="project" value="InterPro"/>
</dbReference>
<keyword evidence="4" id="KW-0863">Zinc-finger</keyword>
<sequence>MVSTLITSQLLKHISVHLTYSQIFVDRLLNASPNSASAMEFSDLIALHTNWKSDIASHSKSLFETPTSDDPVRLADPATGGSSQQVLELLSFLMNRTEEKECSNCGAKITPEWRRSAEGSIECKVEHSRKLSMMTTVVQEMVKFAELHSMLMFSLTGK</sequence>
<feature type="domain" description="GATA-type" evidence="5">
    <location>
        <begin position="96"/>
        <end position="124"/>
    </location>
</feature>
<comment type="caution">
    <text evidence="6">The sequence shown here is derived from an EMBL/GenBank/DDBJ whole genome shotgun (WGS) entry which is preliminary data.</text>
</comment>
<dbReference type="InterPro" id="IPR000679">
    <property type="entry name" value="Znf_GATA"/>
</dbReference>
<protein>
    <recommendedName>
        <fullName evidence="5">GATA-type domain-containing protein</fullName>
    </recommendedName>
</protein>
<dbReference type="EMBL" id="JAHQIW010004200">
    <property type="protein sequence ID" value="KAJ1361414.1"/>
    <property type="molecule type" value="Genomic_DNA"/>
</dbReference>
<evidence type="ECO:0000313" key="6">
    <source>
        <dbReference type="EMBL" id="KAJ1361414.1"/>
    </source>
</evidence>
<keyword evidence="1" id="KW-0805">Transcription regulation</keyword>
<evidence type="ECO:0000313" key="7">
    <source>
        <dbReference type="Proteomes" id="UP001196413"/>
    </source>
</evidence>
<dbReference type="PROSITE" id="PS50114">
    <property type="entry name" value="GATA_ZN_FINGER_2"/>
    <property type="match status" value="1"/>
</dbReference>
<dbReference type="Proteomes" id="UP001196413">
    <property type="component" value="Unassembled WGS sequence"/>
</dbReference>